<accession>A0A9X1HX36</accession>
<reference evidence="1" key="1">
    <citation type="submission" date="2021-09" db="EMBL/GenBank/DDBJ databases">
        <title>Fulvivirga sp. isolated from coastal sediment.</title>
        <authorList>
            <person name="Yu H."/>
        </authorList>
    </citation>
    <scope>NUCLEOTIDE SEQUENCE</scope>
    <source>
        <strain evidence="1">1062</strain>
    </source>
</reference>
<proteinExistence type="predicted"/>
<protein>
    <submittedName>
        <fullName evidence="1">Uncharacterized protein</fullName>
    </submittedName>
</protein>
<gene>
    <name evidence="1" type="ORF">LDX50_29120</name>
</gene>
<dbReference type="EMBL" id="JAIXNE010000008">
    <property type="protein sequence ID" value="MCA6078970.1"/>
    <property type="molecule type" value="Genomic_DNA"/>
</dbReference>
<comment type="caution">
    <text evidence="1">The sequence shown here is derived from an EMBL/GenBank/DDBJ whole genome shotgun (WGS) entry which is preliminary data.</text>
</comment>
<dbReference type="Proteomes" id="UP001139409">
    <property type="component" value="Unassembled WGS sequence"/>
</dbReference>
<keyword evidence="2" id="KW-1185">Reference proteome</keyword>
<organism evidence="1 2">
    <name type="scientific">Fulvivirga sedimenti</name>
    <dbReference type="NCBI Taxonomy" id="2879465"/>
    <lineage>
        <taxon>Bacteria</taxon>
        <taxon>Pseudomonadati</taxon>
        <taxon>Bacteroidota</taxon>
        <taxon>Cytophagia</taxon>
        <taxon>Cytophagales</taxon>
        <taxon>Fulvivirgaceae</taxon>
        <taxon>Fulvivirga</taxon>
    </lineage>
</organism>
<sequence>MAARSFDTIRVGKKYRLTNFGETFDFEVMSRLHDQNYRLKDLYTLESYELDDLIRWGKGNDFDFDELR</sequence>
<evidence type="ECO:0000313" key="1">
    <source>
        <dbReference type="EMBL" id="MCA6078970.1"/>
    </source>
</evidence>
<name>A0A9X1HX36_9BACT</name>
<dbReference type="RefSeq" id="WP_225699832.1">
    <property type="nucleotide sequence ID" value="NZ_JAIXNE010000008.1"/>
</dbReference>
<evidence type="ECO:0000313" key="2">
    <source>
        <dbReference type="Proteomes" id="UP001139409"/>
    </source>
</evidence>
<dbReference type="AlphaFoldDB" id="A0A9X1HX36"/>